<sequence length="201" mass="23058">MKLSTTFLISAFAANFANAAPIPANETETIEIPTAAILDQFYLPSDVIPVLSSEDGYTQITFVNATIADEEVADVSKRSDGDEFEKRSVHWLLTMPHQPILKRSVHWLLTMPHQPILKREADESDEAFEKRSVHWLLTMPHQPILKRGVDESDEAFEKRSVHWLLTMPHQPILKREVDESDEAFEKRSVHWLLTMPHQPIL</sequence>
<dbReference type="EMBL" id="CAKXYY010000029">
    <property type="protein sequence ID" value="CAH2355620.1"/>
    <property type="molecule type" value="Genomic_DNA"/>
</dbReference>
<proteinExistence type="predicted"/>
<keyword evidence="4" id="KW-1185">Reference proteome</keyword>
<organism evidence="3 4">
    <name type="scientific">[Candida] railenensis</name>
    <dbReference type="NCBI Taxonomy" id="45579"/>
    <lineage>
        <taxon>Eukaryota</taxon>
        <taxon>Fungi</taxon>
        <taxon>Dikarya</taxon>
        <taxon>Ascomycota</taxon>
        <taxon>Saccharomycotina</taxon>
        <taxon>Pichiomycetes</taxon>
        <taxon>Debaryomycetaceae</taxon>
        <taxon>Kurtzmaniella</taxon>
    </lineage>
</organism>
<evidence type="ECO:0000313" key="4">
    <source>
        <dbReference type="Proteomes" id="UP000837801"/>
    </source>
</evidence>
<protein>
    <submittedName>
        <fullName evidence="3">Mating factor alpha-1</fullName>
    </submittedName>
</protein>
<evidence type="ECO:0000259" key="2">
    <source>
        <dbReference type="Pfam" id="PF05436"/>
    </source>
</evidence>
<feature type="domain" description="Mating factor alpha precursor N-terminal" evidence="2">
    <location>
        <begin position="1"/>
        <end position="74"/>
    </location>
</feature>
<evidence type="ECO:0000256" key="1">
    <source>
        <dbReference type="SAM" id="SignalP"/>
    </source>
</evidence>
<dbReference type="GO" id="GO:0007618">
    <property type="term" value="P:mating"/>
    <property type="evidence" value="ECO:0007669"/>
    <property type="project" value="InterPro"/>
</dbReference>
<name>A0A9P0QV27_9ASCO</name>
<dbReference type="Pfam" id="PF05436">
    <property type="entry name" value="MF_alpha_N"/>
    <property type="match status" value="1"/>
</dbReference>
<comment type="caution">
    <text evidence="3">The sequence shown here is derived from an EMBL/GenBank/DDBJ whole genome shotgun (WGS) entry which is preliminary data.</text>
</comment>
<feature type="chain" id="PRO_5040381513" evidence="1">
    <location>
        <begin position="20"/>
        <end position="201"/>
    </location>
</feature>
<dbReference type="Proteomes" id="UP000837801">
    <property type="component" value="Unassembled WGS sequence"/>
</dbReference>
<dbReference type="AlphaFoldDB" id="A0A9P0QV27"/>
<evidence type="ECO:0000313" key="3">
    <source>
        <dbReference type="EMBL" id="CAH2355620.1"/>
    </source>
</evidence>
<gene>
    <name evidence="3" type="ORF">CLIB1423_29S01332</name>
</gene>
<dbReference type="GO" id="GO:0005576">
    <property type="term" value="C:extracellular region"/>
    <property type="evidence" value="ECO:0007669"/>
    <property type="project" value="InterPro"/>
</dbReference>
<feature type="signal peptide" evidence="1">
    <location>
        <begin position="1"/>
        <end position="19"/>
    </location>
</feature>
<dbReference type="InterPro" id="IPR008675">
    <property type="entry name" value="Mating_factor_alpha_N"/>
</dbReference>
<accession>A0A9P0QV27</accession>
<keyword evidence="1" id="KW-0732">Signal</keyword>
<reference evidence="3" key="1">
    <citation type="submission" date="2022-03" db="EMBL/GenBank/DDBJ databases">
        <authorList>
            <person name="Legras J.-L."/>
            <person name="Devillers H."/>
            <person name="Grondin C."/>
        </authorList>
    </citation>
    <scope>NUCLEOTIDE SEQUENCE</scope>
    <source>
        <strain evidence="3">CLIB 1423</strain>
    </source>
</reference>